<dbReference type="AlphaFoldDB" id="A0A6A7B1V7"/>
<name>A0A6A7B1V7_9PLEO</name>
<dbReference type="EMBL" id="MU006311">
    <property type="protein sequence ID" value="KAF2849501.1"/>
    <property type="molecule type" value="Genomic_DNA"/>
</dbReference>
<evidence type="ECO:0000313" key="1">
    <source>
        <dbReference type="EMBL" id="KAF2849501.1"/>
    </source>
</evidence>
<protein>
    <submittedName>
        <fullName evidence="1">Uncharacterized protein</fullName>
    </submittedName>
</protein>
<evidence type="ECO:0000313" key="2">
    <source>
        <dbReference type="Proteomes" id="UP000799423"/>
    </source>
</evidence>
<reference evidence="1" key="1">
    <citation type="submission" date="2020-01" db="EMBL/GenBank/DDBJ databases">
        <authorList>
            <consortium name="DOE Joint Genome Institute"/>
            <person name="Haridas S."/>
            <person name="Albert R."/>
            <person name="Binder M."/>
            <person name="Bloem J."/>
            <person name="Labutti K."/>
            <person name="Salamov A."/>
            <person name="Andreopoulos B."/>
            <person name="Baker S.E."/>
            <person name="Barry K."/>
            <person name="Bills G."/>
            <person name="Bluhm B.H."/>
            <person name="Cannon C."/>
            <person name="Castanera R."/>
            <person name="Culley D.E."/>
            <person name="Daum C."/>
            <person name="Ezra D."/>
            <person name="Gonzalez J.B."/>
            <person name="Henrissat B."/>
            <person name="Kuo A."/>
            <person name="Liang C."/>
            <person name="Lipzen A."/>
            <person name="Lutzoni F."/>
            <person name="Magnuson J."/>
            <person name="Mondo S."/>
            <person name="Nolan M."/>
            <person name="Ohm R."/>
            <person name="Pangilinan J."/>
            <person name="Park H.-J."/>
            <person name="Ramirez L."/>
            <person name="Alfaro M."/>
            <person name="Sun H."/>
            <person name="Tritt A."/>
            <person name="Yoshinaga Y."/>
            <person name="Zwiers L.-H."/>
            <person name="Turgeon B.G."/>
            <person name="Goodwin S.B."/>
            <person name="Spatafora J.W."/>
            <person name="Crous P.W."/>
            <person name="Grigoriev I.V."/>
        </authorList>
    </citation>
    <scope>NUCLEOTIDE SEQUENCE</scope>
    <source>
        <strain evidence="1">IPT5</strain>
    </source>
</reference>
<gene>
    <name evidence="1" type="ORF">T440DRAFT_469262</name>
</gene>
<keyword evidence="2" id="KW-1185">Reference proteome</keyword>
<sequence length="83" mass="9518">MPCGMLVGARPGVTHWRQRMRRRAYEAERDDLHTGLQELSRTKNLPGWQCTWYAGVPHSLPCTPCGRVTTRIRKSRQSTHGLC</sequence>
<proteinExistence type="predicted"/>
<dbReference type="Proteomes" id="UP000799423">
    <property type="component" value="Unassembled WGS sequence"/>
</dbReference>
<accession>A0A6A7B1V7</accession>
<organism evidence="1 2">
    <name type="scientific">Plenodomus tracheiphilus IPT5</name>
    <dbReference type="NCBI Taxonomy" id="1408161"/>
    <lineage>
        <taxon>Eukaryota</taxon>
        <taxon>Fungi</taxon>
        <taxon>Dikarya</taxon>
        <taxon>Ascomycota</taxon>
        <taxon>Pezizomycotina</taxon>
        <taxon>Dothideomycetes</taxon>
        <taxon>Pleosporomycetidae</taxon>
        <taxon>Pleosporales</taxon>
        <taxon>Pleosporineae</taxon>
        <taxon>Leptosphaeriaceae</taxon>
        <taxon>Plenodomus</taxon>
    </lineage>
</organism>